<dbReference type="AlphaFoldDB" id="A0A454CP86"/>
<evidence type="ECO:0000313" key="2">
    <source>
        <dbReference type="Proteomes" id="UP000008367"/>
    </source>
</evidence>
<dbReference type="EMBL" id="AJSR01002633">
    <property type="protein sequence ID" value="EKM28198.1"/>
    <property type="molecule type" value="Genomic_DNA"/>
</dbReference>
<comment type="caution">
    <text evidence="1">The sequence shown here is derived from an EMBL/GenBank/DDBJ whole genome shotgun (WGS) entry which is preliminary data.</text>
</comment>
<proteinExistence type="predicted"/>
<gene>
    <name evidence="1" type="ORF">VCHENC02_5880B</name>
</gene>
<protein>
    <submittedName>
        <fullName evidence="1">Uncharacterized protein</fullName>
    </submittedName>
</protein>
<evidence type="ECO:0000313" key="1">
    <source>
        <dbReference type="EMBL" id="EKM28198.1"/>
    </source>
</evidence>
<accession>A0A454CP86</accession>
<dbReference type="Proteomes" id="UP000008367">
    <property type="component" value="Unassembled WGS sequence"/>
</dbReference>
<feature type="non-terminal residue" evidence="1">
    <location>
        <position position="1"/>
    </location>
</feature>
<sequence>WHFMEGYPSIASSVSRVWLTMLFC</sequence>
<name>A0A454CP86_VIBHA</name>
<organism evidence="1 2">
    <name type="scientific">Vibrio harveyi</name>
    <name type="common">Beneckea harveyi</name>
    <dbReference type="NCBI Taxonomy" id="669"/>
    <lineage>
        <taxon>Bacteria</taxon>
        <taxon>Pseudomonadati</taxon>
        <taxon>Pseudomonadota</taxon>
        <taxon>Gammaproteobacteria</taxon>
        <taxon>Vibrionales</taxon>
        <taxon>Vibrionaceae</taxon>
        <taxon>Vibrio</taxon>
    </lineage>
</organism>
<reference evidence="1 2" key="1">
    <citation type="submission" date="2012-10" db="EMBL/GenBank/DDBJ databases">
        <title>Genome sequence of Vibrio Cholerae HENC-02.</title>
        <authorList>
            <person name="Eppinger M."/>
            <person name="Hasan N.A."/>
            <person name="Sengamalay N."/>
            <person name="Hine E."/>
            <person name="Su Q."/>
            <person name="Daugherty S.C."/>
            <person name="Young S."/>
            <person name="Sadzewicz L."/>
            <person name="Tallon L."/>
            <person name="Cebula T.A."/>
            <person name="Ravel J."/>
            <person name="Colwell R.R."/>
        </authorList>
    </citation>
    <scope>NUCLEOTIDE SEQUENCE [LARGE SCALE GENOMIC DNA]</scope>
    <source>
        <strain evidence="1 2">HENC-02</strain>
    </source>
</reference>